<comment type="caution">
    <text evidence="11">The sequence shown here is derived from an EMBL/GenBank/DDBJ whole genome shotgun (WGS) entry which is preliminary data.</text>
</comment>
<keyword evidence="4 10" id="KW-0813">Transport</keyword>
<evidence type="ECO:0000256" key="6">
    <source>
        <dbReference type="ARBA" id="ARBA00023065"/>
    </source>
</evidence>
<reference evidence="11 12" key="1">
    <citation type="journal article" date="2011" name="J. Bacteriol.">
        <title>Genome sequence of Haloplasma contractile, an unusual contractile bacterium from a deep-sea anoxic brine lake.</title>
        <authorList>
            <person name="Antunes A."/>
            <person name="Alam I."/>
            <person name="El Dorry H."/>
            <person name="Siam R."/>
            <person name="Robertson A."/>
            <person name="Bajic V.B."/>
            <person name="Stingl U."/>
        </authorList>
    </citation>
    <scope>NUCLEOTIDE SEQUENCE [LARGE SCALE GENOMIC DNA]</scope>
    <source>
        <strain evidence="11 12">SSD-17B</strain>
    </source>
</reference>
<evidence type="ECO:0000256" key="7">
    <source>
        <dbReference type="ARBA" id="ARBA00023136"/>
    </source>
</evidence>
<keyword evidence="7 10" id="KW-0472">Membrane</keyword>
<keyword evidence="10" id="KW-1003">Cell membrane</keyword>
<dbReference type="NCBIfam" id="TIGR01146">
    <property type="entry name" value="ATPsyn_F1gamma"/>
    <property type="match status" value="1"/>
</dbReference>
<keyword evidence="6 10" id="KW-0406">Ion transport</keyword>
<dbReference type="GO" id="GO:0046933">
    <property type="term" value="F:proton-transporting ATP synthase activity, rotational mechanism"/>
    <property type="evidence" value="ECO:0007669"/>
    <property type="project" value="UniProtKB-UniRule"/>
</dbReference>
<reference evidence="11 12" key="2">
    <citation type="journal article" date="2013" name="PLoS ONE">
        <title>INDIGO - INtegrated Data Warehouse of MIcrobial GenOmes with Examples from the Red Sea Extremophiles.</title>
        <authorList>
            <person name="Alam I."/>
            <person name="Antunes A."/>
            <person name="Kamau A.A."/>
            <person name="Ba Alawi W."/>
            <person name="Kalkatawi M."/>
            <person name="Stingl U."/>
            <person name="Bajic V.B."/>
        </authorList>
    </citation>
    <scope>NUCLEOTIDE SEQUENCE [LARGE SCALE GENOMIC DNA]</scope>
    <source>
        <strain evidence="11 12">SSD-17B</strain>
    </source>
</reference>
<keyword evidence="12" id="KW-1185">Reference proteome</keyword>
<evidence type="ECO:0000256" key="4">
    <source>
        <dbReference type="ARBA" id="ARBA00022448"/>
    </source>
</evidence>
<evidence type="ECO:0000313" key="12">
    <source>
        <dbReference type="Proteomes" id="UP000005707"/>
    </source>
</evidence>
<comment type="subunit">
    <text evidence="10">F-type ATPases have 2 components, CF(1) - the catalytic core - and CF(0) - the membrane proton channel. CF(1) has five subunits: alpha(3), beta(3), gamma(1), delta(1), epsilon(1). CF(0) has three main subunits: a, b and c.</text>
</comment>
<dbReference type="SUPFAM" id="SSF52943">
    <property type="entry name" value="ATP synthase (F1-ATPase), gamma subunit"/>
    <property type="match status" value="1"/>
</dbReference>
<dbReference type="GO" id="GO:0005524">
    <property type="term" value="F:ATP binding"/>
    <property type="evidence" value="ECO:0007669"/>
    <property type="project" value="UniProtKB-UniRule"/>
</dbReference>
<dbReference type="PRINTS" id="PR00126">
    <property type="entry name" value="ATPASEGAMMA"/>
</dbReference>
<proteinExistence type="inferred from homology"/>
<dbReference type="Proteomes" id="UP000005707">
    <property type="component" value="Unassembled WGS sequence"/>
</dbReference>
<evidence type="ECO:0000256" key="3">
    <source>
        <dbReference type="ARBA" id="ARBA00007681"/>
    </source>
</evidence>
<keyword evidence="9 10" id="KW-0066">ATP synthesis</keyword>
<evidence type="ECO:0000256" key="10">
    <source>
        <dbReference type="HAMAP-Rule" id="MF_00815"/>
    </source>
</evidence>
<dbReference type="FunCoup" id="U2FJM3">
    <property type="interactions" value="404"/>
</dbReference>
<keyword evidence="11" id="KW-0378">Hydrolase</keyword>
<comment type="function">
    <text evidence="1 10">Produces ATP from ADP in the presence of a proton gradient across the membrane. The gamma chain is believed to be important in regulating ATPase activity and the flow of protons through the CF(0) complex.</text>
</comment>
<comment type="subcellular location">
    <subcellularLocation>
        <location evidence="10">Cell membrane</location>
        <topology evidence="10">Peripheral membrane protein</topology>
    </subcellularLocation>
    <subcellularLocation>
        <location evidence="2">Membrane</location>
        <topology evidence="2">Peripheral membrane protein</topology>
    </subcellularLocation>
</comment>
<dbReference type="EMBL" id="AFNU02000011">
    <property type="protein sequence ID" value="ERJ11459.1"/>
    <property type="molecule type" value="Genomic_DNA"/>
</dbReference>
<dbReference type="InParanoid" id="U2FJM3"/>
<dbReference type="PANTHER" id="PTHR11693">
    <property type="entry name" value="ATP SYNTHASE GAMMA CHAIN"/>
    <property type="match status" value="1"/>
</dbReference>
<keyword evidence="8 10" id="KW-0139">CF(1)</keyword>
<evidence type="ECO:0000313" key="11">
    <source>
        <dbReference type="EMBL" id="ERJ11459.1"/>
    </source>
</evidence>
<dbReference type="AlphaFoldDB" id="U2FJM3"/>
<keyword evidence="5 10" id="KW-0375">Hydrogen ion transport</keyword>
<organism evidence="11 12">
    <name type="scientific">Haloplasma contractile SSD-17B</name>
    <dbReference type="NCBI Taxonomy" id="1033810"/>
    <lineage>
        <taxon>Bacteria</taxon>
        <taxon>Bacillati</taxon>
        <taxon>Mycoplasmatota</taxon>
        <taxon>Mollicutes</taxon>
        <taxon>Haloplasmatales</taxon>
        <taxon>Haloplasmataceae</taxon>
        <taxon>Haloplasma</taxon>
    </lineage>
</organism>
<dbReference type="Gene3D" id="1.10.287.80">
    <property type="entry name" value="ATP synthase, gamma subunit, helix hairpin domain"/>
    <property type="match status" value="1"/>
</dbReference>
<accession>U2FJM3</accession>
<dbReference type="STRING" id="1033810.HLPCO_002581"/>
<dbReference type="RefSeq" id="WP_008826644.1">
    <property type="nucleotide sequence ID" value="NZ_AFNU02000011.1"/>
</dbReference>
<dbReference type="InterPro" id="IPR035968">
    <property type="entry name" value="ATP_synth_F1_ATPase_gsu"/>
</dbReference>
<name>U2FJM3_9MOLU</name>
<dbReference type="GO" id="GO:0005886">
    <property type="term" value="C:plasma membrane"/>
    <property type="evidence" value="ECO:0007669"/>
    <property type="project" value="UniProtKB-SubCell"/>
</dbReference>
<dbReference type="GO" id="GO:0016787">
    <property type="term" value="F:hydrolase activity"/>
    <property type="evidence" value="ECO:0007669"/>
    <property type="project" value="UniProtKB-KW"/>
</dbReference>
<dbReference type="CDD" id="cd12151">
    <property type="entry name" value="F1-ATPase_gamma"/>
    <property type="match status" value="1"/>
</dbReference>
<evidence type="ECO:0000256" key="8">
    <source>
        <dbReference type="ARBA" id="ARBA00023196"/>
    </source>
</evidence>
<dbReference type="eggNOG" id="COG0224">
    <property type="taxonomic scope" value="Bacteria"/>
</dbReference>
<dbReference type="InterPro" id="IPR000131">
    <property type="entry name" value="ATP_synth_F1_gsu"/>
</dbReference>
<sequence>MASGSMRDIKAKINATKKTSQITKAMNMVSASKLRKAESTIKNYRPFMKSIEILISHLIHSTLDVEHTMLKEREVKRTGYILITSDRGLAGGYNNSLFRKFKDDVEQKHKSSKEYEVAVLGLKGYTYYRNKDLNLVNDEVVNIRDDVQFLDIKDTIQSMIDLYVLEEIDEIVIYYNHYVNTVTQTVEAAQVLPVKDVAKSDEEVPKLYDLEPSPQAVIDTLMPIYIQNMIYGYILNAKASEHASRMTAMKNATDNAIDLIDTLTLHYNRARQAAITQEISEIVGGVAALE</sequence>
<evidence type="ECO:0000256" key="5">
    <source>
        <dbReference type="ARBA" id="ARBA00022781"/>
    </source>
</evidence>
<dbReference type="HAMAP" id="MF_00815">
    <property type="entry name" value="ATP_synth_gamma_bact"/>
    <property type="match status" value="1"/>
</dbReference>
<evidence type="ECO:0000256" key="2">
    <source>
        <dbReference type="ARBA" id="ARBA00004170"/>
    </source>
</evidence>
<evidence type="ECO:0000256" key="9">
    <source>
        <dbReference type="ARBA" id="ARBA00023310"/>
    </source>
</evidence>
<dbReference type="GO" id="GO:0042777">
    <property type="term" value="P:proton motive force-driven plasma membrane ATP synthesis"/>
    <property type="evidence" value="ECO:0007669"/>
    <property type="project" value="UniProtKB-UniRule"/>
</dbReference>
<gene>
    <name evidence="10 11" type="primary">atpG</name>
    <name evidence="11" type="ORF">HLPCO_002581</name>
</gene>
<dbReference type="Gene3D" id="3.40.1380.10">
    <property type="match status" value="1"/>
</dbReference>
<dbReference type="OrthoDB" id="9812769at2"/>
<protein>
    <recommendedName>
        <fullName evidence="10">ATP synthase gamma chain</fullName>
    </recommendedName>
    <alternativeName>
        <fullName evidence="10">ATP synthase F1 sector gamma subunit</fullName>
    </alternativeName>
    <alternativeName>
        <fullName evidence="10">F-ATPase gamma subunit</fullName>
    </alternativeName>
</protein>
<dbReference type="Pfam" id="PF00231">
    <property type="entry name" value="ATP-synt"/>
    <property type="match status" value="1"/>
</dbReference>
<evidence type="ECO:0000256" key="1">
    <source>
        <dbReference type="ARBA" id="ARBA00003456"/>
    </source>
</evidence>
<dbReference type="GO" id="GO:0045259">
    <property type="term" value="C:proton-transporting ATP synthase complex"/>
    <property type="evidence" value="ECO:0007669"/>
    <property type="project" value="UniProtKB-KW"/>
</dbReference>
<comment type="similarity">
    <text evidence="3 10">Belongs to the ATPase gamma chain family.</text>
</comment>
<dbReference type="PANTHER" id="PTHR11693:SF22">
    <property type="entry name" value="ATP SYNTHASE SUBUNIT GAMMA, MITOCHONDRIAL"/>
    <property type="match status" value="1"/>
</dbReference>